<evidence type="ECO:0000313" key="3">
    <source>
        <dbReference type="Proteomes" id="UP000789739"/>
    </source>
</evidence>
<evidence type="ECO:0000256" key="1">
    <source>
        <dbReference type="SAM" id="Phobius"/>
    </source>
</evidence>
<sequence length="218" mass="24289">MGSSGPNVVLSIFSIYFCSHATLAIIRHLNKFKPQPFPVHHVTQQEAIEKNTEAETEEVDSSETQLSGKAIISDSNLSDNHTLVVQISAFDVIESSNDGNKSRLSRPLSSKPAFQTRNTRYNVTKAVILRLVIFISGYVIVDLDTSIGVILSVVKKKPVDLGERYVCAVAAILVCLIFGTTDKTLDRWFGLKWLKWVKNKLLSSREKVINKENEVLSI</sequence>
<gene>
    <name evidence="2" type="ORF">PBRASI_LOCUS2813</name>
</gene>
<keyword evidence="3" id="KW-1185">Reference proteome</keyword>
<accession>A0A9N8ZRV3</accession>
<keyword evidence="1" id="KW-0812">Transmembrane</keyword>
<reference evidence="2" key="1">
    <citation type="submission" date="2021-06" db="EMBL/GenBank/DDBJ databases">
        <authorList>
            <person name="Kallberg Y."/>
            <person name="Tangrot J."/>
            <person name="Rosling A."/>
        </authorList>
    </citation>
    <scope>NUCLEOTIDE SEQUENCE</scope>
    <source>
        <strain evidence="2">BR232B</strain>
    </source>
</reference>
<organism evidence="2 3">
    <name type="scientific">Paraglomus brasilianum</name>
    <dbReference type="NCBI Taxonomy" id="144538"/>
    <lineage>
        <taxon>Eukaryota</taxon>
        <taxon>Fungi</taxon>
        <taxon>Fungi incertae sedis</taxon>
        <taxon>Mucoromycota</taxon>
        <taxon>Glomeromycotina</taxon>
        <taxon>Glomeromycetes</taxon>
        <taxon>Paraglomerales</taxon>
        <taxon>Paraglomeraceae</taxon>
        <taxon>Paraglomus</taxon>
    </lineage>
</organism>
<dbReference type="EMBL" id="CAJVPI010000232">
    <property type="protein sequence ID" value="CAG8505100.1"/>
    <property type="molecule type" value="Genomic_DNA"/>
</dbReference>
<keyword evidence="1" id="KW-0472">Membrane</keyword>
<feature type="transmembrane region" description="Helical" evidence="1">
    <location>
        <begin position="127"/>
        <end position="153"/>
    </location>
</feature>
<keyword evidence="1" id="KW-1133">Transmembrane helix</keyword>
<feature type="transmembrane region" description="Helical" evidence="1">
    <location>
        <begin position="165"/>
        <end position="185"/>
    </location>
</feature>
<dbReference type="OrthoDB" id="2398320at2759"/>
<proteinExistence type="predicted"/>
<comment type="caution">
    <text evidence="2">The sequence shown here is derived from an EMBL/GenBank/DDBJ whole genome shotgun (WGS) entry which is preliminary data.</text>
</comment>
<feature type="transmembrane region" description="Helical" evidence="1">
    <location>
        <begin position="6"/>
        <end position="26"/>
    </location>
</feature>
<evidence type="ECO:0000313" key="2">
    <source>
        <dbReference type="EMBL" id="CAG8505100.1"/>
    </source>
</evidence>
<name>A0A9N8ZRV3_9GLOM</name>
<dbReference type="Proteomes" id="UP000789739">
    <property type="component" value="Unassembled WGS sequence"/>
</dbReference>
<dbReference type="AlphaFoldDB" id="A0A9N8ZRV3"/>
<protein>
    <submittedName>
        <fullName evidence="2">3761_t:CDS:1</fullName>
    </submittedName>
</protein>